<dbReference type="GO" id="GO:0022857">
    <property type="term" value="F:transmembrane transporter activity"/>
    <property type="evidence" value="ECO:0007669"/>
    <property type="project" value="InterPro"/>
</dbReference>
<dbReference type="Gene3D" id="1.20.1250.20">
    <property type="entry name" value="MFS general substrate transporter like domains"/>
    <property type="match status" value="1"/>
</dbReference>
<dbReference type="PANTHER" id="PTHR42718:SF9">
    <property type="entry name" value="MAJOR FACILITATOR SUPERFAMILY MULTIDRUG TRANSPORTER MFSC"/>
    <property type="match status" value="1"/>
</dbReference>
<feature type="transmembrane region" description="Helical" evidence="6">
    <location>
        <begin position="271"/>
        <end position="292"/>
    </location>
</feature>
<feature type="transmembrane region" description="Helical" evidence="6">
    <location>
        <begin position="171"/>
        <end position="193"/>
    </location>
</feature>
<dbReference type="PRINTS" id="PR01036">
    <property type="entry name" value="TCRTETB"/>
</dbReference>
<protein>
    <submittedName>
        <fullName evidence="8">Unannotated protein</fullName>
    </submittedName>
</protein>
<evidence type="ECO:0000256" key="4">
    <source>
        <dbReference type="ARBA" id="ARBA00022989"/>
    </source>
</evidence>
<feature type="transmembrane region" description="Helical" evidence="6">
    <location>
        <begin position="111"/>
        <end position="132"/>
    </location>
</feature>
<name>A0A6J7EYL8_9ZZZZ</name>
<proteinExistence type="predicted"/>
<accession>A0A6J7EYL8</accession>
<dbReference type="InterPro" id="IPR036259">
    <property type="entry name" value="MFS_trans_sf"/>
</dbReference>
<feature type="transmembrane region" description="Helical" evidence="6">
    <location>
        <begin position="489"/>
        <end position="509"/>
    </location>
</feature>
<dbReference type="PROSITE" id="PS50850">
    <property type="entry name" value="MFS"/>
    <property type="match status" value="1"/>
</dbReference>
<feature type="transmembrane region" description="Helical" evidence="6">
    <location>
        <begin position="362"/>
        <end position="388"/>
    </location>
</feature>
<feature type="transmembrane region" description="Helical" evidence="6">
    <location>
        <begin position="20"/>
        <end position="42"/>
    </location>
</feature>
<dbReference type="PANTHER" id="PTHR42718">
    <property type="entry name" value="MAJOR FACILITATOR SUPERFAMILY MULTIDRUG TRANSPORTER MFSC"/>
    <property type="match status" value="1"/>
</dbReference>
<gene>
    <name evidence="8" type="ORF">UFOPK3402_01891</name>
</gene>
<dbReference type="AlphaFoldDB" id="A0A6J7EYL8"/>
<comment type="subcellular location">
    <subcellularLocation>
        <location evidence="1">Membrane</location>
        <topology evidence="1">Multi-pass membrane protein</topology>
    </subcellularLocation>
</comment>
<feature type="transmembrane region" description="Helical" evidence="6">
    <location>
        <begin position="85"/>
        <end position="105"/>
    </location>
</feature>
<evidence type="ECO:0000256" key="5">
    <source>
        <dbReference type="ARBA" id="ARBA00023136"/>
    </source>
</evidence>
<feature type="transmembrane region" description="Helical" evidence="6">
    <location>
        <begin position="205"/>
        <end position="224"/>
    </location>
</feature>
<reference evidence="8" key="1">
    <citation type="submission" date="2020-05" db="EMBL/GenBank/DDBJ databases">
        <authorList>
            <person name="Chiriac C."/>
            <person name="Salcher M."/>
            <person name="Ghai R."/>
            <person name="Kavagutti S V."/>
        </authorList>
    </citation>
    <scope>NUCLEOTIDE SEQUENCE</scope>
</reference>
<keyword evidence="4 6" id="KW-1133">Transmembrane helix</keyword>
<organism evidence="8">
    <name type="scientific">freshwater metagenome</name>
    <dbReference type="NCBI Taxonomy" id="449393"/>
    <lineage>
        <taxon>unclassified sequences</taxon>
        <taxon>metagenomes</taxon>
        <taxon>ecological metagenomes</taxon>
    </lineage>
</organism>
<dbReference type="SUPFAM" id="SSF103473">
    <property type="entry name" value="MFS general substrate transporter"/>
    <property type="match status" value="1"/>
</dbReference>
<feature type="transmembrane region" description="Helical" evidence="6">
    <location>
        <begin position="338"/>
        <end position="356"/>
    </location>
</feature>
<evidence type="ECO:0000259" key="7">
    <source>
        <dbReference type="PROSITE" id="PS50850"/>
    </source>
</evidence>
<dbReference type="Pfam" id="PF07690">
    <property type="entry name" value="MFS_1"/>
    <property type="match status" value="1"/>
</dbReference>
<feature type="domain" description="Major facilitator superfamily (MFS) profile" evidence="7">
    <location>
        <begin position="20"/>
        <end position="505"/>
    </location>
</feature>
<keyword evidence="5 6" id="KW-0472">Membrane</keyword>
<feature type="transmembrane region" description="Helical" evidence="6">
    <location>
        <begin position="144"/>
        <end position="165"/>
    </location>
</feature>
<dbReference type="Gene3D" id="1.20.1720.10">
    <property type="entry name" value="Multidrug resistance protein D"/>
    <property type="match status" value="1"/>
</dbReference>
<evidence type="ECO:0000256" key="1">
    <source>
        <dbReference type="ARBA" id="ARBA00004141"/>
    </source>
</evidence>
<evidence type="ECO:0000313" key="8">
    <source>
        <dbReference type="EMBL" id="CAB4886334.1"/>
    </source>
</evidence>
<dbReference type="CDD" id="cd17321">
    <property type="entry name" value="MFS_MMR_MDR_like"/>
    <property type="match status" value="1"/>
</dbReference>
<evidence type="ECO:0000256" key="3">
    <source>
        <dbReference type="ARBA" id="ARBA00022692"/>
    </source>
</evidence>
<feature type="transmembrane region" description="Helical" evidence="6">
    <location>
        <begin position="409"/>
        <end position="428"/>
    </location>
</feature>
<dbReference type="EMBL" id="CAFBLS010000308">
    <property type="protein sequence ID" value="CAB4886334.1"/>
    <property type="molecule type" value="Genomic_DNA"/>
</dbReference>
<sequence>MTTQAISPVLSERPARSSFVLLALITGAIVANINLGIANVALPTIGHDLGATQDQLTNIADAFALGLASTVLYLGALGDRYGRKLMFVIGAVLTVPTSMMAAWAPNAETLTIARFLCGLSAAFLFPTTLSLIGSLYRGGAQVSAIALWSGIGGGVAAVGPVLGGWLLENYWWGSVFLVTLPLDLLALIVGLLVLPWRSSEERFKVDHLGGLLSIIGVGGLVLTIERADQGLSPSLLALMAISALALVAFFWRQTKAPRPLVVLPLARARTFWVAFVAGAITFGSLIGAMFVGQQFTQNVLGYGTLNAAMVVLPAAFMTAIGGQLAGRVIARRGSRTSFMIGLSAVAVAFAVMLVTWRSGASVWWVLGVYALVGTGVGFAATPASHSLMASVPAKNAGMGSAFLDLTRDFGGAILQALMGALLAGAYAASLTKAFDGLPASEASQLSDSAAQQITSSYAGAAEIASSYPQAQATELMAAASQAFTEGKSLAISAALVLTLIALGTVAWVFPRKADELAYYAAVQGKG</sequence>
<evidence type="ECO:0000256" key="2">
    <source>
        <dbReference type="ARBA" id="ARBA00022448"/>
    </source>
</evidence>
<feature type="transmembrane region" description="Helical" evidence="6">
    <location>
        <begin position="304"/>
        <end position="326"/>
    </location>
</feature>
<dbReference type="InterPro" id="IPR011701">
    <property type="entry name" value="MFS"/>
</dbReference>
<keyword evidence="2" id="KW-0813">Transport</keyword>
<keyword evidence="3 6" id="KW-0812">Transmembrane</keyword>
<dbReference type="GO" id="GO:0016020">
    <property type="term" value="C:membrane"/>
    <property type="evidence" value="ECO:0007669"/>
    <property type="project" value="UniProtKB-SubCell"/>
</dbReference>
<feature type="transmembrane region" description="Helical" evidence="6">
    <location>
        <begin position="62"/>
        <end position="78"/>
    </location>
</feature>
<dbReference type="InterPro" id="IPR020846">
    <property type="entry name" value="MFS_dom"/>
</dbReference>
<feature type="transmembrane region" description="Helical" evidence="6">
    <location>
        <begin position="230"/>
        <end position="251"/>
    </location>
</feature>
<evidence type="ECO:0000256" key="6">
    <source>
        <dbReference type="SAM" id="Phobius"/>
    </source>
</evidence>